<dbReference type="OrthoDB" id="9029053at2"/>
<dbReference type="SUPFAM" id="SSF48452">
    <property type="entry name" value="TPR-like"/>
    <property type="match status" value="1"/>
</dbReference>
<dbReference type="EMBL" id="SWJE01000005">
    <property type="protein sequence ID" value="TKC89811.1"/>
    <property type="molecule type" value="Genomic_DNA"/>
</dbReference>
<evidence type="ECO:0000313" key="2">
    <source>
        <dbReference type="Proteomes" id="UP000305539"/>
    </source>
</evidence>
<organism evidence="1 2">
    <name type="scientific">Trinickia terrae</name>
    <dbReference type="NCBI Taxonomy" id="2571161"/>
    <lineage>
        <taxon>Bacteria</taxon>
        <taxon>Pseudomonadati</taxon>
        <taxon>Pseudomonadota</taxon>
        <taxon>Betaproteobacteria</taxon>
        <taxon>Burkholderiales</taxon>
        <taxon>Burkholderiaceae</taxon>
        <taxon>Trinickia</taxon>
    </lineage>
</organism>
<comment type="caution">
    <text evidence="1">The sequence shown here is derived from an EMBL/GenBank/DDBJ whole genome shotgun (WGS) entry which is preliminary data.</text>
</comment>
<name>A0A4U1I8L9_9BURK</name>
<sequence length="186" mass="20567">MHCDDDVMAAIMAAMNGPDEHALALISEVLARWPQDHRLWFLRASIYAGQQRRAEARVDFGQTLALAPEFDVARFMLGFLELMDQRVEAAAAAWAPLDRLAETDALRVFKTGLLDLGEDRFASALERLKNGLALNDRHPEVNGYIEAVVARIEAMPASERGVSSLSGDALDNHLLLSGYQISPTRH</sequence>
<reference evidence="1 2" key="1">
    <citation type="submission" date="2019-04" db="EMBL/GenBank/DDBJ databases">
        <title>Trinickia sp. 7GSK02, isolated from subtropical forest soil.</title>
        <authorList>
            <person name="Gao Z.-H."/>
            <person name="Qiu L.-H."/>
        </authorList>
    </citation>
    <scope>NUCLEOTIDE SEQUENCE [LARGE SCALE GENOMIC DNA]</scope>
    <source>
        <strain evidence="1 2">7GSK02</strain>
    </source>
</reference>
<dbReference type="AlphaFoldDB" id="A0A4U1I8L9"/>
<evidence type="ECO:0000313" key="1">
    <source>
        <dbReference type="EMBL" id="TKC89811.1"/>
    </source>
</evidence>
<accession>A0A4U1I8L9</accession>
<protein>
    <submittedName>
        <fullName evidence="1">Uncharacterized protein</fullName>
    </submittedName>
</protein>
<dbReference type="Gene3D" id="1.25.40.10">
    <property type="entry name" value="Tetratricopeptide repeat domain"/>
    <property type="match status" value="1"/>
</dbReference>
<keyword evidence="2" id="KW-1185">Reference proteome</keyword>
<gene>
    <name evidence="1" type="ORF">FAZ69_10980</name>
</gene>
<proteinExistence type="predicted"/>
<dbReference type="InterPro" id="IPR011990">
    <property type="entry name" value="TPR-like_helical_dom_sf"/>
</dbReference>
<dbReference type="Proteomes" id="UP000305539">
    <property type="component" value="Unassembled WGS sequence"/>
</dbReference>